<dbReference type="STRING" id="36842.SAMN02194393_01580"/>
<dbReference type="RefSeq" id="WP_079490666.1">
    <property type="nucleotide sequence ID" value="NZ_FUZT01000003.1"/>
</dbReference>
<name>A0A1T5K376_9FIRM</name>
<evidence type="ECO:0000313" key="1">
    <source>
        <dbReference type="EMBL" id="SKC58083.1"/>
    </source>
</evidence>
<gene>
    <name evidence="1" type="ORF">SAMN02194393_01580</name>
</gene>
<dbReference type="OrthoDB" id="1707312at2"/>
<organism evidence="1 2">
    <name type="scientific">Maledivibacter halophilus</name>
    <dbReference type="NCBI Taxonomy" id="36842"/>
    <lineage>
        <taxon>Bacteria</taxon>
        <taxon>Bacillati</taxon>
        <taxon>Bacillota</taxon>
        <taxon>Clostridia</taxon>
        <taxon>Peptostreptococcales</taxon>
        <taxon>Caminicellaceae</taxon>
        <taxon>Maledivibacter</taxon>
    </lineage>
</organism>
<dbReference type="AlphaFoldDB" id="A0A1T5K376"/>
<evidence type="ECO:0000313" key="2">
    <source>
        <dbReference type="Proteomes" id="UP000190285"/>
    </source>
</evidence>
<dbReference type="EMBL" id="FUZT01000003">
    <property type="protein sequence ID" value="SKC58083.1"/>
    <property type="molecule type" value="Genomic_DNA"/>
</dbReference>
<proteinExistence type="predicted"/>
<reference evidence="1 2" key="1">
    <citation type="submission" date="2017-02" db="EMBL/GenBank/DDBJ databases">
        <authorList>
            <person name="Peterson S.W."/>
        </authorList>
    </citation>
    <scope>NUCLEOTIDE SEQUENCE [LARGE SCALE GENOMIC DNA]</scope>
    <source>
        <strain evidence="1 2">M1</strain>
    </source>
</reference>
<accession>A0A1T5K376</accession>
<dbReference type="Proteomes" id="UP000190285">
    <property type="component" value="Unassembled WGS sequence"/>
</dbReference>
<keyword evidence="2" id="KW-1185">Reference proteome</keyword>
<protein>
    <submittedName>
        <fullName evidence="1">Uncharacterized protein</fullName>
    </submittedName>
</protein>
<sequence length="69" mass="7825">MKHNLKISVSDEGTTRLVRCKKTSIREKFLNLLFGESKRVTVIIPGDTVQELSITEEEEGGENVTNEIY</sequence>